<evidence type="ECO:0000313" key="6">
    <source>
        <dbReference type="Ensembl" id="ENSSMRP00000015399.1"/>
    </source>
</evidence>
<feature type="compositionally biased region" description="Basic and acidic residues" evidence="5">
    <location>
        <begin position="49"/>
        <end position="58"/>
    </location>
</feature>
<proteinExistence type="inferred from homology"/>
<evidence type="ECO:0000256" key="4">
    <source>
        <dbReference type="PIRNR" id="PIRNR007807"/>
    </source>
</evidence>
<dbReference type="GeneTree" id="ENSGT00390000003057"/>
<dbReference type="PANTHER" id="PTHR15323">
    <property type="entry name" value="D123 PROTEIN"/>
    <property type="match status" value="1"/>
</dbReference>
<dbReference type="Pfam" id="PF07065">
    <property type="entry name" value="D123"/>
    <property type="match status" value="1"/>
</dbReference>
<feature type="compositionally biased region" description="Acidic residues" evidence="5">
    <location>
        <begin position="59"/>
        <end position="77"/>
    </location>
</feature>
<dbReference type="PANTHER" id="PTHR15323:SF6">
    <property type="entry name" value="CELL DIVISION CYCLE PROTEIN 123 HOMOLOG"/>
    <property type="match status" value="1"/>
</dbReference>
<accession>A0A8D0DQH5</accession>
<keyword evidence="4" id="KW-0479">Metal-binding</keyword>
<comment type="subcellular location">
    <subcellularLocation>
        <location evidence="4">Cytoplasm</location>
    </subcellularLocation>
</comment>
<evidence type="ECO:0000256" key="2">
    <source>
        <dbReference type="ARBA" id="ARBA00044080"/>
    </source>
</evidence>
<comment type="similarity">
    <text evidence="1 4">Belongs to the CDC123 family.</text>
</comment>
<keyword evidence="4" id="KW-0460">Magnesium</keyword>
<evidence type="ECO:0000256" key="3">
    <source>
        <dbReference type="ARBA" id="ARBA00045515"/>
    </source>
</evidence>
<keyword evidence="4" id="KW-0067">ATP-binding</keyword>
<name>A0A8D0DQH5_SALMN</name>
<protein>
    <recommendedName>
        <fullName evidence="2 4">Translation initiation factor eIF2 assembly protein</fullName>
    </recommendedName>
</protein>
<evidence type="ECO:0000256" key="1">
    <source>
        <dbReference type="ARBA" id="ARBA00011047"/>
    </source>
</evidence>
<keyword evidence="4" id="KW-0143">Chaperone</keyword>
<reference evidence="6" key="2">
    <citation type="submission" date="2025-09" db="UniProtKB">
        <authorList>
            <consortium name="Ensembl"/>
        </authorList>
    </citation>
    <scope>IDENTIFICATION</scope>
</reference>
<dbReference type="GO" id="GO:0046872">
    <property type="term" value="F:metal ion binding"/>
    <property type="evidence" value="ECO:0007669"/>
    <property type="project" value="UniProtKB-KW"/>
</dbReference>
<dbReference type="AlphaFoldDB" id="A0A8D0DQH5"/>
<dbReference type="InterPro" id="IPR009772">
    <property type="entry name" value="CDC123"/>
</dbReference>
<organism evidence="6 7">
    <name type="scientific">Salvator merianae</name>
    <name type="common">Argentine black and white tegu</name>
    <name type="synonym">Tupinambis merianae</name>
    <dbReference type="NCBI Taxonomy" id="96440"/>
    <lineage>
        <taxon>Eukaryota</taxon>
        <taxon>Metazoa</taxon>
        <taxon>Chordata</taxon>
        <taxon>Craniata</taxon>
        <taxon>Vertebrata</taxon>
        <taxon>Euteleostomi</taxon>
        <taxon>Lepidosauria</taxon>
        <taxon>Squamata</taxon>
        <taxon>Bifurcata</taxon>
        <taxon>Unidentata</taxon>
        <taxon>Episquamata</taxon>
        <taxon>Laterata</taxon>
        <taxon>Teiioidea</taxon>
        <taxon>Teiidae</taxon>
        <taxon>Salvator</taxon>
    </lineage>
</organism>
<dbReference type="Ensembl" id="ENSSMRT00000017956.1">
    <property type="protein sequence ID" value="ENSSMRP00000015399.1"/>
    <property type="gene ID" value="ENSSMRG00000011960.1"/>
</dbReference>
<dbReference type="GO" id="GO:0005524">
    <property type="term" value="F:ATP binding"/>
    <property type="evidence" value="ECO:0007669"/>
    <property type="project" value="UniProtKB-KW"/>
</dbReference>
<comment type="function">
    <text evidence="3 4">ATP-dependent protein-folding chaperone for the eIF2 complex. Binds to the gamma subunit of the eIF2 complex which allows the subunit to assemble with the alpha and beta subunits.</text>
</comment>
<keyword evidence="7" id="KW-1185">Reference proteome</keyword>
<reference evidence="6" key="1">
    <citation type="submission" date="2025-08" db="UniProtKB">
        <authorList>
            <consortium name="Ensembl"/>
        </authorList>
    </citation>
    <scope>IDENTIFICATION</scope>
</reference>
<dbReference type="PIRSF" id="PIRSF007807">
    <property type="entry name" value="Cdc123"/>
    <property type="match status" value="1"/>
</dbReference>
<keyword evidence="4" id="KW-0963">Cytoplasm</keyword>
<dbReference type="GO" id="GO:0005737">
    <property type="term" value="C:cytoplasm"/>
    <property type="evidence" value="ECO:0007669"/>
    <property type="project" value="UniProtKB-SubCell"/>
</dbReference>
<feature type="region of interest" description="Disordered" evidence="5">
    <location>
        <begin position="49"/>
        <end position="79"/>
    </location>
</feature>
<evidence type="ECO:0000256" key="5">
    <source>
        <dbReference type="SAM" id="MobiDB-lite"/>
    </source>
</evidence>
<dbReference type="Proteomes" id="UP000694421">
    <property type="component" value="Unplaced"/>
</dbReference>
<evidence type="ECO:0000313" key="7">
    <source>
        <dbReference type="Proteomes" id="UP000694421"/>
    </source>
</evidence>
<keyword evidence="4" id="KW-0547">Nucleotide-binding</keyword>
<sequence>MKKEQVINCQFSFWYPLFKSQTIRSIVLPLPQNVKDYLLDDGTLVVSGREDLPTHSQEENDGDNDETEEIQWSDDENTTTLTAPEFPEFALKVEEAISSLGGSVFPKLNWSAPRDAYWIAMNSSLKCKCLSDIFLLFKSSDFITRDLTQPFIHCNDDSPDPSLQYELILRKWCELIPGAEFRCFVKENKLIAISQRDYTQYYEHISKQKEEICRCIQKFFRKHIQYKFFDEDFVFDVYRDSMGRVWIIDFNPFGEVTDSLLYTWEELRSGNSLKNDQTEGAAMEQDCPLFRCTNSNLTVQPSPYLSYRLPKDFVDLSTGEDVHKLIDLLKLKRNEQDDEES</sequence>